<reference evidence="2" key="2">
    <citation type="submission" date="2023-11" db="UniProtKB">
        <authorList>
            <consortium name="WormBaseParasite"/>
        </authorList>
    </citation>
    <scope>IDENTIFICATION</scope>
</reference>
<dbReference type="Proteomes" id="UP000050795">
    <property type="component" value="Unassembled WGS sequence"/>
</dbReference>
<dbReference type="AlphaFoldDB" id="A0AA85K6I9"/>
<evidence type="ECO:0000313" key="2">
    <source>
        <dbReference type="WBParaSite" id="TREG1_57920.1"/>
    </source>
</evidence>
<organism evidence="1 2">
    <name type="scientific">Trichobilharzia regenti</name>
    <name type="common">Nasal bird schistosome</name>
    <dbReference type="NCBI Taxonomy" id="157069"/>
    <lineage>
        <taxon>Eukaryota</taxon>
        <taxon>Metazoa</taxon>
        <taxon>Spiralia</taxon>
        <taxon>Lophotrochozoa</taxon>
        <taxon>Platyhelminthes</taxon>
        <taxon>Trematoda</taxon>
        <taxon>Digenea</taxon>
        <taxon>Strigeidida</taxon>
        <taxon>Schistosomatoidea</taxon>
        <taxon>Schistosomatidae</taxon>
        <taxon>Trichobilharzia</taxon>
    </lineage>
</organism>
<protein>
    <submittedName>
        <fullName evidence="2">Uncharacterized protein</fullName>
    </submittedName>
</protein>
<evidence type="ECO:0000313" key="1">
    <source>
        <dbReference type="Proteomes" id="UP000050795"/>
    </source>
</evidence>
<dbReference type="WBParaSite" id="TREG1_57920.1">
    <property type="protein sequence ID" value="TREG1_57920.1"/>
    <property type="gene ID" value="TREG1_57920"/>
</dbReference>
<accession>A0AA85K6I9</accession>
<sequence length="96" mass="11001">MHDKHAQNNDNTNNKDFKLPLVLLCKGGTLETFWRILNNAGIKVSFRLTYSLRNKLWQLKDSVAPVEQNNLVYLIPCYNDCQVKYIGQTSRTAAVS</sequence>
<name>A0AA85K6I9_TRIRE</name>
<keyword evidence="1" id="KW-1185">Reference proteome</keyword>
<reference evidence="1" key="1">
    <citation type="submission" date="2022-06" db="EMBL/GenBank/DDBJ databases">
        <authorList>
            <person name="Berger JAMES D."/>
            <person name="Berger JAMES D."/>
        </authorList>
    </citation>
    <scope>NUCLEOTIDE SEQUENCE [LARGE SCALE GENOMIC DNA]</scope>
</reference>
<proteinExistence type="predicted"/>